<evidence type="ECO:0000313" key="3">
    <source>
        <dbReference type="EMBL" id="XAG86629.1"/>
    </source>
</evidence>
<dbReference type="Pfam" id="PF10734">
    <property type="entry name" value="DUF2523"/>
    <property type="match status" value="1"/>
</dbReference>
<keyword evidence="1" id="KW-0472">Membrane</keyword>
<accession>A0AAU6VKF8</accession>
<name>A0AAU6VKF8_UNCXX</name>
<gene>
    <name evidence="2" type="ORF">MRM63_16245</name>
    <name evidence="3" type="ORF">MRM63_16290</name>
</gene>
<evidence type="ECO:0000313" key="2">
    <source>
        <dbReference type="EMBL" id="XAG86621.1"/>
    </source>
</evidence>
<keyword evidence="1" id="KW-1133">Transmembrane helix</keyword>
<reference evidence="2" key="1">
    <citation type="submission" date="2022-03" db="EMBL/GenBank/DDBJ databases">
        <title>Sea Food Isolates.</title>
        <authorList>
            <person name="Li c."/>
        </authorList>
    </citation>
    <scope>NUCLEOTIDE SEQUENCE</scope>
    <source>
        <strain evidence="2">19MO03SA05</strain>
    </source>
</reference>
<feature type="transmembrane region" description="Helical" evidence="1">
    <location>
        <begin position="85"/>
        <end position="111"/>
    </location>
</feature>
<feature type="transmembrane region" description="Helical" evidence="1">
    <location>
        <begin position="61"/>
        <end position="79"/>
    </location>
</feature>
<proteinExistence type="predicted"/>
<protein>
    <submittedName>
        <fullName evidence="2">DUF2523 domain-containing protein</fullName>
    </submittedName>
</protein>
<feature type="transmembrane region" description="Helical" evidence="1">
    <location>
        <begin position="21"/>
        <end position="40"/>
    </location>
</feature>
<evidence type="ECO:0000256" key="1">
    <source>
        <dbReference type="SAM" id="Phobius"/>
    </source>
</evidence>
<organism evidence="2">
    <name type="scientific">bacterium 19MO03SA05</name>
    <dbReference type="NCBI Taxonomy" id="2920620"/>
    <lineage>
        <taxon>Bacteria</taxon>
    </lineage>
</organism>
<sequence>MESIYLIIQSIGDFFQSIIDFILNIPSYFEQFVIFVYAWYINIKLKWMIYSLAFYYKVASYLLNEIGFTQLIVMTFNALPDEIRYYAFLFKVPQVLNIIFTAFTTAFVLAVRRF</sequence>
<keyword evidence="1" id="KW-0812">Transmembrane</keyword>
<dbReference type="InterPro" id="IPR019670">
    <property type="entry name" value="DUF2523"/>
</dbReference>
<dbReference type="AlphaFoldDB" id="A0AAU6VKF8"/>
<dbReference type="EMBL" id="CP095351">
    <property type="protein sequence ID" value="XAG86629.1"/>
    <property type="molecule type" value="Genomic_DNA"/>
</dbReference>
<dbReference type="EMBL" id="CP095351">
    <property type="protein sequence ID" value="XAG86621.1"/>
    <property type="molecule type" value="Genomic_DNA"/>
</dbReference>